<feature type="DNA-binding region" description="H-T-H motif" evidence="5">
    <location>
        <begin position="38"/>
        <end position="57"/>
    </location>
</feature>
<dbReference type="PANTHER" id="PTHR30055">
    <property type="entry name" value="HTH-TYPE TRANSCRIPTIONAL REGULATOR RUTR"/>
    <property type="match status" value="1"/>
</dbReference>
<keyword evidence="3 5" id="KW-0238">DNA-binding</keyword>
<gene>
    <name evidence="7" type="primary">kstR2_4</name>
    <name evidence="7" type="ORF">DSM112329_05028</name>
</gene>
<dbReference type="InterPro" id="IPR036271">
    <property type="entry name" value="Tet_transcr_reg_TetR-rel_C_sf"/>
</dbReference>
<dbReference type="InterPro" id="IPR050109">
    <property type="entry name" value="HTH-type_TetR-like_transc_reg"/>
</dbReference>
<dbReference type="Pfam" id="PF00440">
    <property type="entry name" value="TetR_N"/>
    <property type="match status" value="1"/>
</dbReference>
<dbReference type="GO" id="GO:0000976">
    <property type="term" value="F:transcription cis-regulatory region binding"/>
    <property type="evidence" value="ECO:0007669"/>
    <property type="project" value="TreeGrafter"/>
</dbReference>
<dbReference type="AlphaFoldDB" id="A0AAU7B388"/>
<evidence type="ECO:0000256" key="5">
    <source>
        <dbReference type="PROSITE-ProRule" id="PRU00335"/>
    </source>
</evidence>
<dbReference type="PROSITE" id="PS01081">
    <property type="entry name" value="HTH_TETR_1"/>
    <property type="match status" value="1"/>
</dbReference>
<dbReference type="InterPro" id="IPR041490">
    <property type="entry name" value="KstR2_TetR_C"/>
</dbReference>
<dbReference type="InterPro" id="IPR001647">
    <property type="entry name" value="HTH_TetR"/>
</dbReference>
<keyword evidence="4" id="KW-0804">Transcription</keyword>
<dbReference type="SUPFAM" id="SSF46689">
    <property type="entry name" value="Homeodomain-like"/>
    <property type="match status" value="1"/>
</dbReference>
<organism evidence="7">
    <name type="scientific">Paraconexibacter sp. AEG42_29</name>
    <dbReference type="NCBI Taxonomy" id="2997339"/>
    <lineage>
        <taxon>Bacteria</taxon>
        <taxon>Bacillati</taxon>
        <taxon>Actinomycetota</taxon>
        <taxon>Thermoleophilia</taxon>
        <taxon>Solirubrobacterales</taxon>
        <taxon>Paraconexibacteraceae</taxon>
        <taxon>Paraconexibacter</taxon>
    </lineage>
</organism>
<evidence type="ECO:0000256" key="3">
    <source>
        <dbReference type="ARBA" id="ARBA00023125"/>
    </source>
</evidence>
<evidence type="ECO:0000256" key="4">
    <source>
        <dbReference type="ARBA" id="ARBA00023163"/>
    </source>
</evidence>
<dbReference type="Gene3D" id="1.10.357.10">
    <property type="entry name" value="Tetracycline Repressor, domain 2"/>
    <property type="match status" value="1"/>
</dbReference>
<proteinExistence type="predicted"/>
<dbReference type="InterPro" id="IPR009057">
    <property type="entry name" value="Homeodomain-like_sf"/>
</dbReference>
<dbReference type="Pfam" id="PF17932">
    <property type="entry name" value="TetR_C_24"/>
    <property type="match status" value="1"/>
</dbReference>
<dbReference type="PANTHER" id="PTHR30055:SF175">
    <property type="entry name" value="HTH-TYPE TRANSCRIPTIONAL REPRESSOR KSTR2"/>
    <property type="match status" value="1"/>
</dbReference>
<evidence type="ECO:0000313" key="7">
    <source>
        <dbReference type="EMBL" id="XAY08132.1"/>
    </source>
</evidence>
<keyword evidence="2" id="KW-0805">Transcription regulation</keyword>
<dbReference type="RefSeq" id="WP_354699316.1">
    <property type="nucleotide sequence ID" value="NZ_CP114014.1"/>
</dbReference>
<dbReference type="InterPro" id="IPR023772">
    <property type="entry name" value="DNA-bd_HTH_TetR-type_CS"/>
</dbReference>
<dbReference type="EMBL" id="CP114014">
    <property type="protein sequence ID" value="XAY08132.1"/>
    <property type="molecule type" value="Genomic_DNA"/>
</dbReference>
<sequence length="201" mass="22448">MAKAPTSPALRERYDRRQAQVVDDAARVFADRGYDQTSVQDLSDAIGLAAGGIYHYFGGKEQLLISICDRLMDPLLDEARALTATPGDAATQLRAVVRLWVAHALEHRDHMLVFQQERHVIEHGDQWRAVRSNRKAFERLVQDLLARAHAERAPGGDRRLLLAALLGMVNHSVQWYRPGGRLKPEQIADGYLDLILPPGSA</sequence>
<name>A0AAU7B388_9ACTN</name>
<keyword evidence="1" id="KW-0678">Repressor</keyword>
<dbReference type="PRINTS" id="PR00455">
    <property type="entry name" value="HTHTETR"/>
</dbReference>
<dbReference type="PROSITE" id="PS50977">
    <property type="entry name" value="HTH_TETR_2"/>
    <property type="match status" value="1"/>
</dbReference>
<accession>A0AAU7B388</accession>
<evidence type="ECO:0000256" key="2">
    <source>
        <dbReference type="ARBA" id="ARBA00023015"/>
    </source>
</evidence>
<evidence type="ECO:0000256" key="1">
    <source>
        <dbReference type="ARBA" id="ARBA00022491"/>
    </source>
</evidence>
<dbReference type="GO" id="GO:0003700">
    <property type="term" value="F:DNA-binding transcription factor activity"/>
    <property type="evidence" value="ECO:0007669"/>
    <property type="project" value="TreeGrafter"/>
</dbReference>
<dbReference type="KEGG" id="parq:DSM112329_05028"/>
<dbReference type="Gene3D" id="1.10.10.60">
    <property type="entry name" value="Homeodomain-like"/>
    <property type="match status" value="1"/>
</dbReference>
<dbReference type="SUPFAM" id="SSF48498">
    <property type="entry name" value="Tetracyclin repressor-like, C-terminal domain"/>
    <property type="match status" value="1"/>
</dbReference>
<feature type="domain" description="HTH tetR-type" evidence="6">
    <location>
        <begin position="15"/>
        <end position="75"/>
    </location>
</feature>
<protein>
    <submittedName>
        <fullName evidence="7">HTH-type transcriptional repressor KstR2</fullName>
    </submittedName>
</protein>
<evidence type="ECO:0000259" key="6">
    <source>
        <dbReference type="PROSITE" id="PS50977"/>
    </source>
</evidence>
<reference evidence="7" key="1">
    <citation type="submission" date="2022-12" db="EMBL/GenBank/DDBJ databases">
        <title>Paraconexibacter alkalitolerans sp. nov. and Baekduia alba sp. nov., isolated from soil and emended description of the genera Paraconexibacter (Chun et al., 2020) and Baekduia (An et al., 2020).</title>
        <authorList>
            <person name="Vieira S."/>
            <person name="Huber K.J."/>
            <person name="Geppert A."/>
            <person name="Wolf J."/>
            <person name="Neumann-Schaal M."/>
            <person name="Muesken M."/>
            <person name="Overmann J."/>
        </authorList>
    </citation>
    <scope>NUCLEOTIDE SEQUENCE</scope>
    <source>
        <strain evidence="7">AEG42_29</strain>
    </source>
</reference>